<dbReference type="GO" id="GO:0003723">
    <property type="term" value="F:RNA binding"/>
    <property type="evidence" value="ECO:0007669"/>
    <property type="project" value="UniProtKB-UniRule"/>
</dbReference>
<feature type="domain" description="RRM" evidence="4">
    <location>
        <begin position="15"/>
        <end position="62"/>
    </location>
</feature>
<dbReference type="InterPro" id="IPR012677">
    <property type="entry name" value="Nucleotide-bd_a/b_plait_sf"/>
</dbReference>
<dbReference type="SMART" id="SM00360">
    <property type="entry name" value="RRM"/>
    <property type="match status" value="2"/>
</dbReference>
<evidence type="ECO:0000313" key="5">
    <source>
        <dbReference type="EMBL" id="PWA27009.1"/>
    </source>
</evidence>
<organism evidence="5 6">
    <name type="scientific">Gambusia affinis</name>
    <name type="common">Western mosquitofish</name>
    <name type="synonym">Heterandria affinis</name>
    <dbReference type="NCBI Taxonomy" id="33528"/>
    <lineage>
        <taxon>Eukaryota</taxon>
        <taxon>Metazoa</taxon>
        <taxon>Chordata</taxon>
        <taxon>Craniata</taxon>
        <taxon>Vertebrata</taxon>
        <taxon>Euteleostomi</taxon>
        <taxon>Actinopterygii</taxon>
        <taxon>Neopterygii</taxon>
        <taxon>Teleostei</taxon>
        <taxon>Neoteleostei</taxon>
        <taxon>Acanthomorphata</taxon>
        <taxon>Ovalentaria</taxon>
        <taxon>Atherinomorphae</taxon>
        <taxon>Cyprinodontiformes</taxon>
        <taxon>Poeciliidae</taxon>
        <taxon>Poeciliinae</taxon>
        <taxon>Gambusia</taxon>
    </lineage>
</organism>
<proteinExistence type="predicted"/>
<gene>
    <name evidence="5" type="ORF">CCH79_00020485</name>
</gene>
<keyword evidence="6" id="KW-1185">Reference proteome</keyword>
<dbReference type="Gene3D" id="3.30.70.330">
    <property type="match status" value="2"/>
</dbReference>
<dbReference type="PANTHER" id="PTHR24012">
    <property type="entry name" value="RNA BINDING PROTEIN"/>
    <property type="match status" value="1"/>
</dbReference>
<reference evidence="5 6" key="1">
    <citation type="journal article" date="2018" name="G3 (Bethesda)">
        <title>A High-Quality Reference Genome for the Invasive Mosquitofish Gambusia affinis Using a Chicago Library.</title>
        <authorList>
            <person name="Hoffberg S.L."/>
            <person name="Troendle N.J."/>
            <person name="Glenn T.C."/>
            <person name="Mahmud O."/>
            <person name="Louha S."/>
            <person name="Chalopin D."/>
            <person name="Bennetzen J.L."/>
            <person name="Mauricio R."/>
        </authorList>
    </citation>
    <scope>NUCLEOTIDE SEQUENCE [LARGE SCALE GENOMIC DNA]</scope>
    <source>
        <strain evidence="5">NE01/NJP1002.9</strain>
        <tissue evidence="5">Muscle</tissue>
    </source>
</reference>
<evidence type="ECO:0000256" key="1">
    <source>
        <dbReference type="ARBA" id="ARBA00022737"/>
    </source>
</evidence>
<evidence type="ECO:0000313" key="6">
    <source>
        <dbReference type="Proteomes" id="UP000250572"/>
    </source>
</evidence>
<evidence type="ECO:0000259" key="4">
    <source>
        <dbReference type="PROSITE" id="PS50102"/>
    </source>
</evidence>
<name>A0A315VX46_GAMAF</name>
<evidence type="ECO:0000256" key="2">
    <source>
        <dbReference type="ARBA" id="ARBA00022884"/>
    </source>
</evidence>
<keyword evidence="1" id="KW-0677">Repeat</keyword>
<keyword evidence="2 3" id="KW-0694">RNA-binding</keyword>
<dbReference type="AlphaFoldDB" id="A0A315VX46"/>
<feature type="domain" description="RRM" evidence="4">
    <location>
        <begin position="241"/>
        <end position="315"/>
    </location>
</feature>
<comment type="caution">
    <text evidence="5">The sequence shown here is derived from an EMBL/GenBank/DDBJ whole genome shotgun (WGS) entry which is preliminary data.</text>
</comment>
<evidence type="ECO:0000256" key="3">
    <source>
        <dbReference type="PROSITE-ProRule" id="PRU00176"/>
    </source>
</evidence>
<dbReference type="InterPro" id="IPR035979">
    <property type="entry name" value="RBD_domain_sf"/>
</dbReference>
<sequence>MKKNMFNRKRKVEDRKLFIGMISKKCNENDIRLMFSPYGQIEECRILRGPNGLSRDGTYYPFTIVPGFVSYSDTIENVKPRLATSEPDAVPWCSPTRMQLTPLLLSNKLRESTEQKKKNIADMMNNEENHQQDQQLRYTWMDLFQEESVSGRRSQLQLINISGGVITMVSGQEVERTGRTGVGGRAGEGAGLVTNTPTPIFYCKAQQPALSLGHFHPHQVKGRKKMNGSLDHPDQPDIDAIKMFVGQIPRLWSEEQLRELFEPFGSVYEINILRDRSQNPPQSKGCCFVTYYTRKSALEAQNSLHNLKILPGKDVIGIEWTVVKRKRWVVKMKGDWAKVGKEEFLDDCMKEPLFEMGKHYGVEIDDCRSKENVKAILVANLYGRGMVKQEEHALIEWQPVQLARGCAIKGEAQHAAVRELRITHNNSDHGSGLENRLSGLEAESALRPREMLCPQQQLEL</sequence>
<dbReference type="Pfam" id="PF00076">
    <property type="entry name" value="RRM_1"/>
    <property type="match status" value="2"/>
</dbReference>
<dbReference type="SUPFAM" id="SSF54928">
    <property type="entry name" value="RNA-binding domain, RBD"/>
    <property type="match status" value="2"/>
</dbReference>
<dbReference type="EMBL" id="NHOQ01001115">
    <property type="protein sequence ID" value="PWA27009.1"/>
    <property type="molecule type" value="Genomic_DNA"/>
</dbReference>
<dbReference type="Proteomes" id="UP000250572">
    <property type="component" value="Unassembled WGS sequence"/>
</dbReference>
<protein>
    <recommendedName>
        <fullName evidence="4">RRM domain-containing protein</fullName>
    </recommendedName>
</protein>
<accession>A0A315VX46</accession>
<dbReference type="PROSITE" id="PS50102">
    <property type="entry name" value="RRM"/>
    <property type="match status" value="2"/>
</dbReference>
<dbReference type="InterPro" id="IPR000504">
    <property type="entry name" value="RRM_dom"/>
</dbReference>
<dbReference type="FunFam" id="3.30.70.330:FF:000013">
    <property type="entry name" value="CUGBP Elav-like family member 1 isoform 2"/>
    <property type="match status" value="1"/>
</dbReference>